<dbReference type="OrthoDB" id="616263at2759"/>
<dbReference type="PANTHER" id="PTHR46060:SF1">
    <property type="entry name" value="MARINER MOS1 TRANSPOSASE-LIKE PROTEIN"/>
    <property type="match status" value="1"/>
</dbReference>
<dbReference type="EMBL" id="CAJNOR010002279">
    <property type="protein sequence ID" value="CAF1272185.1"/>
    <property type="molecule type" value="Genomic_DNA"/>
</dbReference>
<dbReference type="AlphaFoldDB" id="A0A815TF75"/>
<evidence type="ECO:0000313" key="2">
    <source>
        <dbReference type="EMBL" id="CAF1504428.1"/>
    </source>
</evidence>
<dbReference type="EMBL" id="CAJNOJ010000654">
    <property type="protein sequence ID" value="CAF1504428.1"/>
    <property type="molecule type" value="Genomic_DNA"/>
</dbReference>
<dbReference type="PANTHER" id="PTHR46060">
    <property type="entry name" value="MARINER MOS1 TRANSPOSASE-LIKE PROTEIN"/>
    <property type="match status" value="1"/>
</dbReference>
<evidence type="ECO:0008006" key="5">
    <source>
        <dbReference type="Google" id="ProtNLM"/>
    </source>
</evidence>
<keyword evidence="3" id="KW-1185">Reference proteome</keyword>
<proteinExistence type="predicted"/>
<evidence type="ECO:0000313" key="4">
    <source>
        <dbReference type="Proteomes" id="UP000663852"/>
    </source>
</evidence>
<comment type="caution">
    <text evidence="2">The sequence shown here is derived from an EMBL/GenBank/DDBJ whole genome shotgun (WGS) entry which is preliminary data.</text>
</comment>
<sequence>MVTTDKENFRAYIKVRTALSIQLKTIHDELYSVFGNQAPSYGRVTKWSKWFREGREAVEDHPRPGRRVTETTPENIEEIRGLIDDNPHLTIDEIQIETGMSRGTIERVRICKENLEEFN</sequence>
<protein>
    <recommendedName>
        <fullName evidence="5">Mos1 transposase HTH domain-containing protein</fullName>
    </recommendedName>
</protein>
<reference evidence="2" key="1">
    <citation type="submission" date="2021-02" db="EMBL/GenBank/DDBJ databases">
        <authorList>
            <person name="Nowell W R."/>
        </authorList>
    </citation>
    <scope>NUCLEOTIDE SEQUENCE</scope>
</reference>
<accession>A0A815TF75</accession>
<dbReference type="Proteomes" id="UP000663828">
    <property type="component" value="Unassembled WGS sequence"/>
</dbReference>
<dbReference type="InterPro" id="IPR009057">
    <property type="entry name" value="Homeodomain-like_sf"/>
</dbReference>
<gene>
    <name evidence="2" type="ORF">EDS130_LOCUS42838</name>
    <name evidence="1" type="ORF">XAT740_LOCUS27356</name>
</gene>
<evidence type="ECO:0000313" key="1">
    <source>
        <dbReference type="EMBL" id="CAF1272185.1"/>
    </source>
</evidence>
<dbReference type="SUPFAM" id="SSF46689">
    <property type="entry name" value="Homeodomain-like"/>
    <property type="match status" value="1"/>
</dbReference>
<evidence type="ECO:0000313" key="3">
    <source>
        <dbReference type="Proteomes" id="UP000663828"/>
    </source>
</evidence>
<name>A0A815TF75_ADIRI</name>
<organism evidence="2 4">
    <name type="scientific">Adineta ricciae</name>
    <name type="common">Rotifer</name>
    <dbReference type="NCBI Taxonomy" id="249248"/>
    <lineage>
        <taxon>Eukaryota</taxon>
        <taxon>Metazoa</taxon>
        <taxon>Spiralia</taxon>
        <taxon>Gnathifera</taxon>
        <taxon>Rotifera</taxon>
        <taxon>Eurotatoria</taxon>
        <taxon>Bdelloidea</taxon>
        <taxon>Adinetida</taxon>
        <taxon>Adinetidae</taxon>
        <taxon>Adineta</taxon>
    </lineage>
</organism>
<dbReference type="InterPro" id="IPR052709">
    <property type="entry name" value="Transposase-MT_Hybrid"/>
</dbReference>
<dbReference type="Proteomes" id="UP000663852">
    <property type="component" value="Unassembled WGS sequence"/>
</dbReference>